<dbReference type="Gene3D" id="3.90.226.10">
    <property type="entry name" value="2-enoyl-CoA Hydratase, Chain A, domain 1"/>
    <property type="match status" value="1"/>
</dbReference>
<dbReference type="RefSeq" id="WP_085877257.1">
    <property type="nucleotide sequence ID" value="NZ_FWFZ01000001.1"/>
</dbReference>
<dbReference type="OrthoDB" id="9758793at2"/>
<reference evidence="2 3" key="1">
    <citation type="submission" date="2017-03" db="EMBL/GenBank/DDBJ databases">
        <authorList>
            <person name="Afonso C.L."/>
            <person name="Miller P.J."/>
            <person name="Scott M.A."/>
            <person name="Spackman E."/>
            <person name="Goraichik I."/>
            <person name="Dimitrov K.M."/>
            <person name="Suarez D.L."/>
            <person name="Swayne D.E."/>
        </authorList>
    </citation>
    <scope>NUCLEOTIDE SEQUENCE [LARGE SCALE GENOMIC DNA]</scope>
    <source>
        <strain evidence="2 3">CECT 7023</strain>
    </source>
</reference>
<dbReference type="InterPro" id="IPR029045">
    <property type="entry name" value="ClpP/crotonase-like_dom_sf"/>
</dbReference>
<dbReference type="Proteomes" id="UP000193900">
    <property type="component" value="Unassembled WGS sequence"/>
</dbReference>
<dbReference type="SMART" id="SM00245">
    <property type="entry name" value="TSPc"/>
    <property type="match status" value="1"/>
</dbReference>
<accession>A0A1Y5RI43</accession>
<dbReference type="SUPFAM" id="SSF52096">
    <property type="entry name" value="ClpP/crotonase"/>
    <property type="match status" value="1"/>
</dbReference>
<dbReference type="PANTHER" id="PTHR11261">
    <property type="entry name" value="INTERPHOTORECEPTOR RETINOID-BINDING PROTEIN"/>
    <property type="match status" value="1"/>
</dbReference>
<dbReference type="InterPro" id="IPR005151">
    <property type="entry name" value="Tail-specific_protease"/>
</dbReference>
<evidence type="ECO:0000313" key="2">
    <source>
        <dbReference type="EMBL" id="SLN17699.1"/>
    </source>
</evidence>
<dbReference type="GO" id="GO:0006508">
    <property type="term" value="P:proteolysis"/>
    <property type="evidence" value="ECO:0007669"/>
    <property type="project" value="InterPro"/>
</dbReference>
<dbReference type="Gene3D" id="3.30.750.44">
    <property type="match status" value="1"/>
</dbReference>
<sequence>MTRFLRLSLAGFGAVLVALGLFWAAFQPGREIRGTWVSEGHGLVFDIGRLRMQIHEITPLSCVASASIPANTYLLSRVAGYRFAAEGDTLSVTVDELAAPIRAIRAPRPEICDEPTPATPSAIFDVAWQTFDRHYPHFADMGIDWTARRDLGAGLEDAAALAAALEASVAGLDAPQVVLDLGTRAVFGGTRPDWTGNAGYYASITEAKLTDMGRLPDAGITHGLLPGRIAYFRIDHLEPRRRYGRSTRSMAQGILSELASGYDEMTGLVLDLRWNTGGHHAAALGYAGLIGPAPRTIGSQQLRTGPEGLGRPVPLVVPASELRGVDVPVVVLTSAATLGAAEVLVLALKGQPGVTILGEPTAGSLSDQMLRHLPNGWRVGLPHQIIRDTAGAAFDGRGLPPDIRHPLDTSGFTAGRDTALTRALALLGGHQQ</sequence>
<proteinExistence type="predicted"/>
<organism evidence="2 3">
    <name type="scientific">Roseisalinus antarcticus</name>
    <dbReference type="NCBI Taxonomy" id="254357"/>
    <lineage>
        <taxon>Bacteria</taxon>
        <taxon>Pseudomonadati</taxon>
        <taxon>Pseudomonadota</taxon>
        <taxon>Alphaproteobacteria</taxon>
        <taxon>Rhodobacterales</taxon>
        <taxon>Roseobacteraceae</taxon>
        <taxon>Roseisalinus</taxon>
    </lineage>
</organism>
<protein>
    <submittedName>
        <fullName evidence="2">Peptidase family S41</fullName>
    </submittedName>
</protein>
<dbReference type="EMBL" id="FWFZ01000001">
    <property type="protein sequence ID" value="SLN17699.1"/>
    <property type="molecule type" value="Genomic_DNA"/>
</dbReference>
<evidence type="ECO:0000313" key="3">
    <source>
        <dbReference type="Proteomes" id="UP000193900"/>
    </source>
</evidence>
<feature type="domain" description="Tail specific protease" evidence="1">
    <location>
        <begin position="202"/>
        <end position="406"/>
    </location>
</feature>
<name>A0A1Y5RI43_9RHOB</name>
<dbReference type="Pfam" id="PF03572">
    <property type="entry name" value="Peptidase_S41"/>
    <property type="match status" value="1"/>
</dbReference>
<dbReference type="AlphaFoldDB" id="A0A1Y5RI43"/>
<dbReference type="GO" id="GO:0008236">
    <property type="term" value="F:serine-type peptidase activity"/>
    <property type="evidence" value="ECO:0007669"/>
    <property type="project" value="InterPro"/>
</dbReference>
<dbReference type="PANTHER" id="PTHR11261:SF3">
    <property type="entry name" value="RETINOL-BINDING PROTEIN 3"/>
    <property type="match status" value="1"/>
</dbReference>
<evidence type="ECO:0000259" key="1">
    <source>
        <dbReference type="SMART" id="SM00245"/>
    </source>
</evidence>
<gene>
    <name evidence="2" type="ORF">ROA7023_00341</name>
</gene>
<keyword evidence="3" id="KW-1185">Reference proteome</keyword>